<sequence>MRISRNRAAQSRIAREGPAARAWTQPAGRDAGADLAGALPALGSRTIRHPEPFRTEPAGDPR</sequence>
<feature type="compositionally biased region" description="Basic and acidic residues" evidence="1">
    <location>
        <begin position="48"/>
        <end position="62"/>
    </location>
</feature>
<feature type="compositionally biased region" description="Low complexity" evidence="1">
    <location>
        <begin position="26"/>
        <end position="43"/>
    </location>
</feature>
<name>A0ABP8H9W0_9ACTN</name>
<organism evidence="2 3">
    <name type="scientific">Streptomyces venetus</name>
    <dbReference type="NCBI Taxonomy" id="1701086"/>
    <lineage>
        <taxon>Bacteria</taxon>
        <taxon>Bacillati</taxon>
        <taxon>Actinomycetota</taxon>
        <taxon>Actinomycetes</taxon>
        <taxon>Kitasatosporales</taxon>
        <taxon>Streptomycetaceae</taxon>
        <taxon>Streptomyces</taxon>
    </lineage>
</organism>
<dbReference type="EMBL" id="BAABET010000013">
    <property type="protein sequence ID" value="GAA4336168.1"/>
    <property type="molecule type" value="Genomic_DNA"/>
</dbReference>
<feature type="region of interest" description="Disordered" evidence="1">
    <location>
        <begin position="1"/>
        <end position="62"/>
    </location>
</feature>
<accession>A0ABP8H9W0</accession>
<keyword evidence="3" id="KW-1185">Reference proteome</keyword>
<dbReference type="Proteomes" id="UP001501115">
    <property type="component" value="Unassembled WGS sequence"/>
</dbReference>
<dbReference type="RefSeq" id="WP_345665690.1">
    <property type="nucleotide sequence ID" value="NZ_BAABET010000013.1"/>
</dbReference>
<evidence type="ECO:0000256" key="1">
    <source>
        <dbReference type="SAM" id="MobiDB-lite"/>
    </source>
</evidence>
<evidence type="ECO:0000313" key="2">
    <source>
        <dbReference type="EMBL" id="GAA4336168.1"/>
    </source>
</evidence>
<gene>
    <name evidence="2" type="ORF">GCM10023086_69270</name>
</gene>
<evidence type="ECO:0000313" key="3">
    <source>
        <dbReference type="Proteomes" id="UP001501115"/>
    </source>
</evidence>
<protein>
    <submittedName>
        <fullName evidence="2">Uncharacterized protein</fullName>
    </submittedName>
</protein>
<comment type="caution">
    <text evidence="2">The sequence shown here is derived from an EMBL/GenBank/DDBJ whole genome shotgun (WGS) entry which is preliminary data.</text>
</comment>
<reference evidence="3" key="1">
    <citation type="journal article" date="2019" name="Int. J. Syst. Evol. Microbiol.">
        <title>The Global Catalogue of Microorganisms (GCM) 10K type strain sequencing project: providing services to taxonomists for standard genome sequencing and annotation.</title>
        <authorList>
            <consortium name="The Broad Institute Genomics Platform"/>
            <consortium name="The Broad Institute Genome Sequencing Center for Infectious Disease"/>
            <person name="Wu L."/>
            <person name="Ma J."/>
        </authorList>
    </citation>
    <scope>NUCLEOTIDE SEQUENCE [LARGE SCALE GENOMIC DNA]</scope>
    <source>
        <strain evidence="3">JCM 31290</strain>
    </source>
</reference>
<proteinExistence type="predicted"/>